<feature type="transmembrane region" description="Helical" evidence="7">
    <location>
        <begin position="506"/>
        <end position="526"/>
    </location>
</feature>
<sequence>MFEHMVHDYGLLILLLLGLTSLWWIPLLYKLIQGDHKYSEMCSRWNIIENGMGYMTLEWNSFSKYLPKQLSSSRPYLNGILRGIFNMSFGFGALMSVMLGLLCALFLVLHLIYFVFSISSSFASKYGYPSQNESDLQAEASPSFETSMVMLIPGVNLPFNQISLLIVSLIICVIVHEYGHAIAADYQDLRIETFGFSIHYILPSAYVSIETESLEKKPLFARMMIYCGGVWHNILLCFFIGILIFVFFNPSSSYFSLIERPFDNNGVFVKSVDIDNPLYHDLKPNDIILSINNIPMKDVSTFTGSYDRLRANRGFLVSAKVLSEQDELYNKKCCLKESDDDGGRLLCFKFANNLQQQGVCMKVRDVTTNPSCSINIHKARQELEQNECMVPDVDNGLFILRLKVLEKETDLIYFGTMEQFYHQVIVSDVKVKDSLSYLISLDFVSDLKKLLEYTIALSLGLAVFNLAPVEFLDGAKIYEVLFLYYLRRFAVKKEDMDHVKTTYDRLLSVFKVVLVLNICVAFINAFRVAI</sequence>
<comment type="similarity">
    <text evidence="2">Belongs to the peptidase M50A family.</text>
</comment>
<evidence type="ECO:0000259" key="8">
    <source>
        <dbReference type="Pfam" id="PF02163"/>
    </source>
</evidence>
<keyword evidence="4 7" id="KW-1133">Transmembrane helix</keyword>
<keyword evidence="5 7" id="KW-0472">Membrane</keyword>
<dbReference type="GO" id="GO:0004222">
    <property type="term" value="F:metalloendopeptidase activity"/>
    <property type="evidence" value="ECO:0007669"/>
    <property type="project" value="InterPro"/>
</dbReference>
<name>A0AA88GR54_NAELO</name>
<dbReference type="AlphaFoldDB" id="A0AA88GR54"/>
<feature type="transmembrane region" description="Helical" evidence="7">
    <location>
        <begin position="229"/>
        <end position="248"/>
    </location>
</feature>
<dbReference type="PANTHER" id="PTHR13325:SF3">
    <property type="entry name" value="MEMBRANE-BOUND TRANSCRIPTION FACTOR SITE-2 PROTEASE"/>
    <property type="match status" value="1"/>
</dbReference>
<comment type="subcellular location">
    <subcellularLocation>
        <location evidence="1">Endomembrane system</location>
        <topology evidence="1">Multi-pass membrane protein</topology>
    </subcellularLocation>
</comment>
<feature type="transmembrane region" description="Helical" evidence="7">
    <location>
        <begin position="159"/>
        <end position="179"/>
    </location>
</feature>
<evidence type="ECO:0000256" key="7">
    <source>
        <dbReference type="SAM" id="Phobius"/>
    </source>
</evidence>
<feature type="domain" description="Peptidase M50" evidence="8">
    <location>
        <begin position="165"/>
        <end position="483"/>
    </location>
</feature>
<evidence type="ECO:0000256" key="4">
    <source>
        <dbReference type="ARBA" id="ARBA00022989"/>
    </source>
</evidence>
<evidence type="ECO:0000256" key="1">
    <source>
        <dbReference type="ARBA" id="ARBA00004127"/>
    </source>
</evidence>
<evidence type="ECO:0000313" key="9">
    <source>
        <dbReference type="EMBL" id="KAG2382988.1"/>
    </source>
</evidence>
<dbReference type="PRINTS" id="PR01000">
    <property type="entry name" value="SREBPS2PTASE"/>
</dbReference>
<dbReference type="InterPro" id="IPR008915">
    <property type="entry name" value="Peptidase_M50"/>
</dbReference>
<dbReference type="GeneID" id="68097410"/>
<dbReference type="RefSeq" id="XP_044548667.1">
    <property type="nucleotide sequence ID" value="XM_044694651.1"/>
</dbReference>
<proteinExistence type="inferred from homology"/>
<dbReference type="GO" id="GO:1905897">
    <property type="term" value="P:regulation of response to endoplasmic reticulum stress"/>
    <property type="evidence" value="ECO:0007669"/>
    <property type="project" value="TreeGrafter"/>
</dbReference>
<dbReference type="InterPro" id="IPR036034">
    <property type="entry name" value="PDZ_sf"/>
</dbReference>
<evidence type="ECO:0000256" key="5">
    <source>
        <dbReference type="ARBA" id="ARBA00023136"/>
    </source>
</evidence>
<evidence type="ECO:0000313" key="10">
    <source>
        <dbReference type="Proteomes" id="UP000816034"/>
    </source>
</evidence>
<dbReference type="SUPFAM" id="SSF50156">
    <property type="entry name" value="PDZ domain-like"/>
    <property type="match status" value="1"/>
</dbReference>
<protein>
    <recommendedName>
        <fullName evidence="6">Endopeptidase S2P</fullName>
    </recommendedName>
</protein>
<dbReference type="EMBL" id="PYSW02000022">
    <property type="protein sequence ID" value="KAG2382988.1"/>
    <property type="molecule type" value="Genomic_DNA"/>
</dbReference>
<dbReference type="Pfam" id="PF02163">
    <property type="entry name" value="Peptidase_M50"/>
    <property type="match status" value="1"/>
</dbReference>
<keyword evidence="3 7" id="KW-0812">Transmembrane</keyword>
<dbReference type="Proteomes" id="UP000816034">
    <property type="component" value="Unassembled WGS sequence"/>
</dbReference>
<dbReference type="InterPro" id="IPR001193">
    <property type="entry name" value="MBTPS2"/>
</dbReference>
<dbReference type="GO" id="GO:0005737">
    <property type="term" value="C:cytoplasm"/>
    <property type="evidence" value="ECO:0007669"/>
    <property type="project" value="TreeGrafter"/>
</dbReference>
<evidence type="ECO:0000256" key="2">
    <source>
        <dbReference type="ARBA" id="ARBA00009989"/>
    </source>
</evidence>
<dbReference type="GO" id="GO:0031293">
    <property type="term" value="P:membrane protein intracellular domain proteolysis"/>
    <property type="evidence" value="ECO:0007669"/>
    <property type="project" value="TreeGrafter"/>
</dbReference>
<dbReference type="GO" id="GO:0012505">
    <property type="term" value="C:endomembrane system"/>
    <property type="evidence" value="ECO:0007669"/>
    <property type="project" value="UniProtKB-SubCell"/>
</dbReference>
<gene>
    <name evidence="9" type="ORF">C9374_004955</name>
</gene>
<keyword evidence="10" id="KW-1185">Reference proteome</keyword>
<feature type="transmembrane region" description="Helical" evidence="7">
    <location>
        <begin position="12"/>
        <end position="32"/>
    </location>
</feature>
<evidence type="ECO:0000256" key="3">
    <source>
        <dbReference type="ARBA" id="ARBA00022692"/>
    </source>
</evidence>
<dbReference type="GO" id="GO:0016020">
    <property type="term" value="C:membrane"/>
    <property type="evidence" value="ECO:0007669"/>
    <property type="project" value="InterPro"/>
</dbReference>
<feature type="transmembrane region" description="Helical" evidence="7">
    <location>
        <begin position="91"/>
        <end position="116"/>
    </location>
</feature>
<comment type="caution">
    <text evidence="9">The sequence shown here is derived from an EMBL/GenBank/DDBJ whole genome shotgun (WGS) entry which is preliminary data.</text>
</comment>
<dbReference type="PANTHER" id="PTHR13325">
    <property type="entry name" value="PROTEASE M50 MEMBRANE-BOUND TRANSCRIPTION FACTOR SITE 2 PROTEASE"/>
    <property type="match status" value="1"/>
</dbReference>
<reference evidence="9 10" key="1">
    <citation type="journal article" date="2018" name="BMC Genomics">
        <title>The genome of Naegleria lovaniensis, the basis for a comparative approach to unravel pathogenicity factors of the human pathogenic amoeba N. fowleri.</title>
        <authorList>
            <person name="Liechti N."/>
            <person name="Schurch N."/>
            <person name="Bruggmann R."/>
            <person name="Wittwer M."/>
        </authorList>
    </citation>
    <scope>NUCLEOTIDE SEQUENCE [LARGE SCALE GENOMIC DNA]</scope>
    <source>
        <strain evidence="9 10">ATCC 30569</strain>
    </source>
</reference>
<organism evidence="9 10">
    <name type="scientific">Naegleria lovaniensis</name>
    <name type="common">Amoeba</name>
    <dbReference type="NCBI Taxonomy" id="51637"/>
    <lineage>
        <taxon>Eukaryota</taxon>
        <taxon>Discoba</taxon>
        <taxon>Heterolobosea</taxon>
        <taxon>Tetramitia</taxon>
        <taxon>Eutetramitia</taxon>
        <taxon>Vahlkampfiidae</taxon>
        <taxon>Naegleria</taxon>
    </lineage>
</organism>
<evidence type="ECO:0000256" key="6">
    <source>
        <dbReference type="ARBA" id="ARBA00032658"/>
    </source>
</evidence>
<accession>A0AA88GR54</accession>